<evidence type="ECO:0000256" key="1">
    <source>
        <dbReference type="ARBA" id="ARBA00012840"/>
    </source>
</evidence>
<feature type="binding site" evidence="9">
    <location>
        <position position="265"/>
    </location>
    <ligand>
        <name>L-serine</name>
        <dbReference type="ChEBI" id="CHEBI:33384"/>
    </ligand>
</feature>
<comment type="caution">
    <text evidence="13">The sequence shown here is derived from an EMBL/GenBank/DDBJ whole genome shotgun (WGS) entry which is preliminary data.</text>
</comment>
<evidence type="ECO:0000259" key="12">
    <source>
        <dbReference type="PROSITE" id="PS50862"/>
    </source>
</evidence>
<dbReference type="NCBIfam" id="TIGR00414">
    <property type="entry name" value="serS"/>
    <property type="match status" value="1"/>
</dbReference>
<dbReference type="EMBL" id="SMBP01000004">
    <property type="protein sequence ID" value="TCU62407.1"/>
    <property type="molecule type" value="Genomic_DNA"/>
</dbReference>
<evidence type="ECO:0000256" key="8">
    <source>
        <dbReference type="NCBIfam" id="TIGR00414"/>
    </source>
</evidence>
<evidence type="ECO:0000256" key="9">
    <source>
        <dbReference type="PIRSR" id="PIRSR001529-1"/>
    </source>
</evidence>
<feature type="binding site" evidence="9">
    <location>
        <position position="288"/>
    </location>
    <ligand>
        <name>L-serine</name>
        <dbReference type="ChEBI" id="CHEBI:33384"/>
    </ligand>
</feature>
<dbReference type="Pfam" id="PF02403">
    <property type="entry name" value="Seryl_tRNA_N"/>
    <property type="match status" value="1"/>
</dbReference>
<dbReference type="SUPFAM" id="SSF46589">
    <property type="entry name" value="tRNA-binding arm"/>
    <property type="match status" value="1"/>
</dbReference>
<keyword evidence="6" id="KW-0648">Protein biosynthesis</keyword>
<dbReference type="PRINTS" id="PR00981">
    <property type="entry name" value="TRNASYNTHSER"/>
</dbReference>
<dbReference type="InterPro" id="IPR002314">
    <property type="entry name" value="aa-tRNA-synt_IIb"/>
</dbReference>
<feature type="binding site" evidence="9">
    <location>
        <position position="234"/>
    </location>
    <ligand>
        <name>L-serine</name>
        <dbReference type="ChEBI" id="CHEBI:33384"/>
    </ligand>
</feature>
<feature type="binding site" evidence="9">
    <location>
        <position position="384"/>
    </location>
    <ligand>
        <name>L-serine</name>
        <dbReference type="ChEBI" id="CHEBI:33384"/>
    </ligand>
</feature>
<name>A0A4R3TLV2_9FIRM</name>
<dbReference type="GO" id="GO:0005737">
    <property type="term" value="C:cytoplasm"/>
    <property type="evidence" value="ECO:0007669"/>
    <property type="project" value="UniProtKB-UniRule"/>
</dbReference>
<evidence type="ECO:0000256" key="6">
    <source>
        <dbReference type="ARBA" id="ARBA00022917"/>
    </source>
</evidence>
<dbReference type="Gene3D" id="3.30.930.10">
    <property type="entry name" value="Bira Bifunctional Protein, Domain 2"/>
    <property type="match status" value="1"/>
</dbReference>
<evidence type="ECO:0000313" key="14">
    <source>
        <dbReference type="Proteomes" id="UP000295773"/>
    </source>
</evidence>
<proteinExistence type="predicted"/>
<sequence>MLDMKFLRENVDSVKENMKKKFQEHKLELVDKVVEMDKVNRQLKQRGDDLRAKRNAMSKEIGGLMAKGLKDEANAVKAKVQAMADEMKEIEEKEAKMAAEIKEIMMKIPNMIDPSVPIGKDDSENVELQKYGEPIVPAFEIPYHTEIMERFNGIDLDSARKVAGNGFYYLMGDIARLHSAVISYARDFMIERGFTYVVPPFMIRSNVVTGVMSFAEMEGMMYKIEGEDLYLIGTSEHSMIGKFIDTILDEKDLPYTYTSYSPCFRKEKGAHGIEERGVYRIHQFEKQEMIVVCKPEESADWFVKLYTNTVDLFRSLDIPVRTLECCSGDLADLKCKSVDVEAWSPRQKKYFEVGSCSNLTDAQARRLGIRVKGKDGKYFAHTLNNTVVAPPRMLIAFLENNLNEDGSVNIPKVLQPYMGGTEKLVPKK</sequence>
<gene>
    <name evidence="13" type="ORF">EDD61_10444</name>
</gene>
<organism evidence="13 14">
    <name type="scientific">Longicatena caecimuris</name>
    <dbReference type="NCBI Taxonomy" id="1796635"/>
    <lineage>
        <taxon>Bacteria</taxon>
        <taxon>Bacillati</taxon>
        <taxon>Bacillota</taxon>
        <taxon>Erysipelotrichia</taxon>
        <taxon>Erysipelotrichales</taxon>
        <taxon>Erysipelotrichaceae</taxon>
        <taxon>Longicatena</taxon>
    </lineage>
</organism>
<evidence type="ECO:0000256" key="5">
    <source>
        <dbReference type="ARBA" id="ARBA00022840"/>
    </source>
</evidence>
<dbReference type="PIRSF" id="PIRSF001529">
    <property type="entry name" value="Ser-tRNA-synth_IIa"/>
    <property type="match status" value="1"/>
</dbReference>
<evidence type="ECO:0000256" key="4">
    <source>
        <dbReference type="ARBA" id="ARBA00022741"/>
    </source>
</evidence>
<feature type="coiled-coil region" evidence="11">
    <location>
        <begin position="4"/>
        <end position="107"/>
    </location>
</feature>
<dbReference type="RefSeq" id="WP_008690228.1">
    <property type="nucleotide sequence ID" value="NZ_AP024510.1"/>
</dbReference>
<keyword evidence="7 13" id="KW-0030">Aminoacyl-tRNA synthetase</keyword>
<feature type="domain" description="Aminoacyl-transfer RNA synthetases class-II family profile" evidence="12">
    <location>
        <begin position="143"/>
        <end position="411"/>
    </location>
</feature>
<dbReference type="PROSITE" id="PS50862">
    <property type="entry name" value="AA_TRNA_LIGASE_II"/>
    <property type="match status" value="1"/>
</dbReference>
<keyword evidence="11" id="KW-0175">Coiled coil</keyword>
<dbReference type="GO" id="GO:0005524">
    <property type="term" value="F:ATP binding"/>
    <property type="evidence" value="ECO:0007669"/>
    <property type="project" value="UniProtKB-KW"/>
</dbReference>
<dbReference type="GO" id="GO:0006434">
    <property type="term" value="P:seryl-tRNA aminoacylation"/>
    <property type="evidence" value="ECO:0007669"/>
    <property type="project" value="UniProtKB-UniRule"/>
</dbReference>
<evidence type="ECO:0000313" key="13">
    <source>
        <dbReference type="EMBL" id="TCU62407.1"/>
    </source>
</evidence>
<feature type="binding site" evidence="10">
    <location>
        <begin position="265"/>
        <end position="267"/>
    </location>
    <ligand>
        <name>ATP</name>
        <dbReference type="ChEBI" id="CHEBI:30616"/>
    </ligand>
</feature>
<evidence type="ECO:0000256" key="10">
    <source>
        <dbReference type="PIRSR" id="PIRSR001529-2"/>
    </source>
</evidence>
<dbReference type="InterPro" id="IPR010978">
    <property type="entry name" value="tRNA-bd_arm"/>
</dbReference>
<dbReference type="Pfam" id="PF00587">
    <property type="entry name" value="tRNA-synt_2b"/>
    <property type="match status" value="1"/>
</dbReference>
<dbReference type="AlphaFoldDB" id="A0A4R3TLV2"/>
<keyword evidence="5 10" id="KW-0067">ATP-binding</keyword>
<dbReference type="InterPro" id="IPR015866">
    <property type="entry name" value="Ser-tRNA-synth_1_N"/>
</dbReference>
<dbReference type="Proteomes" id="UP000295773">
    <property type="component" value="Unassembled WGS sequence"/>
</dbReference>
<dbReference type="EC" id="6.1.1.11" evidence="1 8"/>
<keyword evidence="14" id="KW-1185">Reference proteome</keyword>
<dbReference type="GO" id="GO:0016740">
    <property type="term" value="F:transferase activity"/>
    <property type="evidence" value="ECO:0007669"/>
    <property type="project" value="UniProtKB-ARBA"/>
</dbReference>
<dbReference type="GO" id="GO:0004828">
    <property type="term" value="F:serine-tRNA ligase activity"/>
    <property type="evidence" value="ECO:0007669"/>
    <property type="project" value="UniProtKB-UniRule"/>
</dbReference>
<feature type="binding site" evidence="10">
    <location>
        <begin position="352"/>
        <end position="355"/>
    </location>
    <ligand>
        <name>ATP</name>
        <dbReference type="ChEBI" id="CHEBI:30616"/>
    </ligand>
</feature>
<evidence type="ECO:0000256" key="3">
    <source>
        <dbReference type="ARBA" id="ARBA00022598"/>
    </source>
</evidence>
<keyword evidence="2" id="KW-0963">Cytoplasm</keyword>
<dbReference type="InterPro" id="IPR002317">
    <property type="entry name" value="Ser-tRNA-ligase_type_1"/>
</dbReference>
<keyword evidence="4" id="KW-0547">Nucleotide-binding</keyword>
<reference evidence="13 14" key="1">
    <citation type="submission" date="2019-03" db="EMBL/GenBank/DDBJ databases">
        <title>Genomic Encyclopedia of Type Strains, Phase IV (KMG-IV): sequencing the most valuable type-strain genomes for metagenomic binning, comparative biology and taxonomic classification.</title>
        <authorList>
            <person name="Goeker M."/>
        </authorList>
    </citation>
    <scope>NUCLEOTIDE SEQUENCE [LARGE SCALE GENOMIC DNA]</scope>
    <source>
        <strain evidence="13 14">DSM 29481</strain>
    </source>
</reference>
<dbReference type="GeneID" id="73794207"/>
<dbReference type="PANTHER" id="PTHR11778">
    <property type="entry name" value="SERYL-TRNA SYNTHETASE"/>
    <property type="match status" value="1"/>
</dbReference>
<dbReference type="GO" id="GO:0140096">
    <property type="term" value="F:catalytic activity, acting on a protein"/>
    <property type="evidence" value="ECO:0007669"/>
    <property type="project" value="UniProtKB-ARBA"/>
</dbReference>
<evidence type="ECO:0000256" key="7">
    <source>
        <dbReference type="ARBA" id="ARBA00023146"/>
    </source>
</evidence>
<dbReference type="InterPro" id="IPR006195">
    <property type="entry name" value="aa-tRNA-synth_II"/>
</dbReference>
<accession>A0A4R3TLV2</accession>
<keyword evidence="3" id="KW-0436">Ligase</keyword>
<dbReference type="Gene3D" id="1.10.287.40">
    <property type="entry name" value="Serine-tRNA synthetase, tRNA binding domain"/>
    <property type="match status" value="1"/>
</dbReference>
<feature type="site" description="Important for serine binding" evidence="9">
    <location>
        <position position="386"/>
    </location>
</feature>
<evidence type="ECO:0000256" key="11">
    <source>
        <dbReference type="SAM" id="Coils"/>
    </source>
</evidence>
<dbReference type="SUPFAM" id="SSF55681">
    <property type="entry name" value="Class II aaRS and biotin synthetases"/>
    <property type="match status" value="1"/>
</dbReference>
<evidence type="ECO:0000256" key="2">
    <source>
        <dbReference type="ARBA" id="ARBA00022490"/>
    </source>
</evidence>
<dbReference type="InterPro" id="IPR045864">
    <property type="entry name" value="aa-tRNA-synth_II/BPL/LPL"/>
</dbReference>
<protein>
    <recommendedName>
        <fullName evidence="1 8">Serine--tRNA ligase</fullName>
        <ecNumber evidence="1 8">6.1.1.11</ecNumber>
    </recommendedName>
</protein>
<dbReference type="InterPro" id="IPR042103">
    <property type="entry name" value="SerRS_1_N_sf"/>
</dbReference>